<evidence type="ECO:0000313" key="3">
    <source>
        <dbReference type="EMBL" id="XDQ36985.1"/>
    </source>
</evidence>
<dbReference type="SUPFAM" id="SSF49265">
    <property type="entry name" value="Fibronectin type III"/>
    <property type="match status" value="1"/>
</dbReference>
<keyword evidence="2" id="KW-0732">Signal</keyword>
<reference evidence="3" key="1">
    <citation type="submission" date="2024-07" db="EMBL/GenBank/DDBJ databases">
        <authorList>
            <person name="Yu S.T."/>
        </authorList>
    </citation>
    <scope>NUCLEOTIDE SEQUENCE</scope>
    <source>
        <strain evidence="3">R28</strain>
    </source>
</reference>
<evidence type="ECO:0000256" key="2">
    <source>
        <dbReference type="SAM" id="SignalP"/>
    </source>
</evidence>
<organism evidence="3">
    <name type="scientific">Streptomyces sp. R28</name>
    <dbReference type="NCBI Taxonomy" id="3238628"/>
    <lineage>
        <taxon>Bacteria</taxon>
        <taxon>Bacillati</taxon>
        <taxon>Actinomycetota</taxon>
        <taxon>Actinomycetes</taxon>
        <taxon>Kitasatosporales</taxon>
        <taxon>Streptomycetaceae</taxon>
        <taxon>Streptomyces</taxon>
    </lineage>
</organism>
<dbReference type="InterPro" id="IPR036116">
    <property type="entry name" value="FN3_sf"/>
</dbReference>
<feature type="chain" id="PRO_5044285309" evidence="2">
    <location>
        <begin position="33"/>
        <end position="513"/>
    </location>
</feature>
<proteinExistence type="predicted"/>
<accession>A0AB39Q216</accession>
<dbReference type="InterPro" id="IPR013783">
    <property type="entry name" value="Ig-like_fold"/>
</dbReference>
<dbReference type="GO" id="GO:0005975">
    <property type="term" value="P:carbohydrate metabolic process"/>
    <property type="evidence" value="ECO:0007669"/>
    <property type="project" value="UniProtKB-ARBA"/>
</dbReference>
<name>A0AB39Q216_9ACTN</name>
<dbReference type="AlphaFoldDB" id="A0AB39Q216"/>
<dbReference type="EMBL" id="CP163439">
    <property type="protein sequence ID" value="XDQ36985.1"/>
    <property type="molecule type" value="Genomic_DNA"/>
</dbReference>
<protein>
    <submittedName>
        <fullName evidence="3">Fibronectin type III domain-containing protein</fullName>
    </submittedName>
</protein>
<feature type="region of interest" description="Disordered" evidence="1">
    <location>
        <begin position="403"/>
        <end position="423"/>
    </location>
</feature>
<feature type="signal peptide" evidence="2">
    <location>
        <begin position="1"/>
        <end position="32"/>
    </location>
</feature>
<dbReference type="InterPro" id="IPR011047">
    <property type="entry name" value="Quinoprotein_ADH-like_sf"/>
</dbReference>
<dbReference type="SUPFAM" id="SSF50998">
    <property type="entry name" value="Quinoprotein alcohol dehydrogenase-like"/>
    <property type="match status" value="1"/>
</dbReference>
<evidence type="ECO:0000256" key="1">
    <source>
        <dbReference type="SAM" id="MobiDB-lite"/>
    </source>
</evidence>
<gene>
    <name evidence="3" type="ORF">AB5J49_28665</name>
</gene>
<sequence>MRLRKSTKRGVTTASAVALLAAASLITASSSAADGDEKTLTADRLATWQTDGIVWSIEYADGVVYVGGTFGKVRPPGAKPGQREVARKNFAAFDAATGKLLPCAQSFSGAGDTVRALKASPDGEVLYVGGSFGKAGKADASSAVALNTADCSLRKDFRPHMSSFVRAIEVTDAAVYLGGDFTIANGQKRQRIAAFTPSGSLLPFKAQIDAPVRAILAAPEFGKLIVGGDFLEVNDEFEFKLVALRPVTGTTVTSYPNWLPARSKVKALVRDATNFYVAAEGKGTGIFDGRIAGRLGNGEMVWKDTCLGATQAVAVHNGVLYSGSHAHNCMDTPGGFPEGNFRQHFLAQSIRDRHILHWFPDTDGGTGEGNGPRALKMAGEVLWAGGEFTEVNGRPQQSLVRFSAGPDRGAPEEPPQLQASASATGKVTLSWRAAWDRDDAELKYLIYRDGKLVASPTQRSAEWNRPTMKYTDSVAPGSRHRYRIAVSDGENASPRSQALVVAAVADGPPKEQR</sequence>
<dbReference type="RefSeq" id="WP_369171692.1">
    <property type="nucleotide sequence ID" value="NZ_CP163439.1"/>
</dbReference>
<dbReference type="Gene3D" id="2.60.40.10">
    <property type="entry name" value="Immunoglobulins"/>
    <property type="match status" value="1"/>
</dbReference>